<dbReference type="AlphaFoldDB" id="A0A9N9FLU0"/>
<organism evidence="1 2">
    <name type="scientific">Ambispora leptoticha</name>
    <dbReference type="NCBI Taxonomy" id="144679"/>
    <lineage>
        <taxon>Eukaryota</taxon>
        <taxon>Fungi</taxon>
        <taxon>Fungi incertae sedis</taxon>
        <taxon>Mucoromycota</taxon>
        <taxon>Glomeromycotina</taxon>
        <taxon>Glomeromycetes</taxon>
        <taxon>Archaeosporales</taxon>
        <taxon>Ambisporaceae</taxon>
        <taxon>Ambispora</taxon>
    </lineage>
</organism>
<sequence>MNSQNFLNEFTRMMQQLETYWKEIGLDNLSTNRKIDISTSDSEMIANLAIYSYTTVPNILKEPSITIYLRNTTQYMTQ</sequence>
<proteinExistence type="predicted"/>
<protein>
    <submittedName>
        <fullName evidence="1">10879_t:CDS:1</fullName>
    </submittedName>
</protein>
<reference evidence="1" key="1">
    <citation type="submission" date="2021-06" db="EMBL/GenBank/DDBJ databases">
        <authorList>
            <person name="Kallberg Y."/>
            <person name="Tangrot J."/>
            <person name="Rosling A."/>
        </authorList>
    </citation>
    <scope>NUCLEOTIDE SEQUENCE</scope>
    <source>
        <strain evidence="1">FL130A</strain>
    </source>
</reference>
<gene>
    <name evidence="1" type="ORF">ALEPTO_LOCUS5655</name>
</gene>
<accession>A0A9N9FLU0</accession>
<name>A0A9N9FLU0_9GLOM</name>
<keyword evidence="2" id="KW-1185">Reference proteome</keyword>
<evidence type="ECO:0000313" key="1">
    <source>
        <dbReference type="EMBL" id="CAG8546282.1"/>
    </source>
</evidence>
<comment type="caution">
    <text evidence="1">The sequence shown here is derived from an EMBL/GenBank/DDBJ whole genome shotgun (WGS) entry which is preliminary data.</text>
</comment>
<evidence type="ECO:0000313" key="2">
    <source>
        <dbReference type="Proteomes" id="UP000789508"/>
    </source>
</evidence>
<dbReference type="EMBL" id="CAJVPS010001654">
    <property type="protein sequence ID" value="CAG8546282.1"/>
    <property type="molecule type" value="Genomic_DNA"/>
</dbReference>
<dbReference type="Proteomes" id="UP000789508">
    <property type="component" value="Unassembled WGS sequence"/>
</dbReference>